<comment type="caution">
    <text evidence="2">The sequence shown here is derived from an EMBL/GenBank/DDBJ whole genome shotgun (WGS) entry which is preliminary data.</text>
</comment>
<feature type="region of interest" description="Disordered" evidence="1">
    <location>
        <begin position="86"/>
        <end position="240"/>
    </location>
</feature>
<feature type="compositionally biased region" description="Basic residues" evidence="1">
    <location>
        <begin position="206"/>
        <end position="220"/>
    </location>
</feature>
<dbReference type="EMBL" id="VYDO01000213">
    <property type="protein sequence ID" value="MYG38619.1"/>
    <property type="molecule type" value="Genomic_DNA"/>
</dbReference>
<proteinExistence type="predicted"/>
<feature type="compositionally biased region" description="Basic and acidic residues" evidence="1">
    <location>
        <begin position="139"/>
        <end position="149"/>
    </location>
</feature>
<protein>
    <submittedName>
        <fullName evidence="2">Uncharacterized protein</fullName>
    </submittedName>
</protein>
<sequence>MYLAVQPYMLPWRYVLRMAQERVIAQVKPRLRHCLEQRDCPGILSLTTWLVHRHGHDLLQQLLSQPEWSSHCLWWAEQIRHLNLGLDLPPQSDPQPSPHRKTGPTAKDHQDDQTRDKVPIAAKGTSSQPVPNPQQQHPEPQERQPHLDGHPANQTEPLDQARNEVKITPAQVTKQRLKAGQPARPAFHPGENGEISTMTPAASKERPRRQSPGRQHRSLHLRGWLPRSQLPHQFPRQDAA</sequence>
<dbReference type="AlphaFoldDB" id="A0A6B1F771"/>
<evidence type="ECO:0000313" key="2">
    <source>
        <dbReference type="EMBL" id="MYG38619.1"/>
    </source>
</evidence>
<reference evidence="2" key="1">
    <citation type="submission" date="2019-09" db="EMBL/GenBank/DDBJ databases">
        <title>Characterisation of the sponge microbiome using genome-centric metagenomics.</title>
        <authorList>
            <person name="Engelberts J.P."/>
            <person name="Robbins S.J."/>
            <person name="De Goeij J.M."/>
            <person name="Aranda M."/>
            <person name="Bell S.C."/>
            <person name="Webster N.S."/>
        </authorList>
    </citation>
    <scope>NUCLEOTIDE SEQUENCE</scope>
    <source>
        <strain evidence="2">SB0676_bin_10</strain>
    </source>
</reference>
<name>A0A6B1F771_9SYNE</name>
<evidence type="ECO:0000256" key="1">
    <source>
        <dbReference type="SAM" id="MobiDB-lite"/>
    </source>
</evidence>
<accession>A0A6B1F771</accession>
<feature type="compositionally biased region" description="Basic and acidic residues" evidence="1">
    <location>
        <begin position="106"/>
        <end position="118"/>
    </location>
</feature>
<organism evidence="2">
    <name type="scientific">Synechococcus sp. SB0676_bin_10</name>
    <dbReference type="NCBI Taxonomy" id="2604869"/>
    <lineage>
        <taxon>Bacteria</taxon>
        <taxon>Bacillati</taxon>
        <taxon>Cyanobacteriota</taxon>
        <taxon>Cyanophyceae</taxon>
        <taxon>Synechococcales</taxon>
        <taxon>Synechococcaceae</taxon>
        <taxon>Synechococcus</taxon>
    </lineage>
</organism>
<gene>
    <name evidence="2" type="ORF">F4162_06530</name>
</gene>